<evidence type="ECO:0000313" key="3">
    <source>
        <dbReference type="Proteomes" id="UP000266206"/>
    </source>
</evidence>
<evidence type="ECO:0000313" key="2">
    <source>
        <dbReference type="EMBL" id="RIY41500.1"/>
    </source>
</evidence>
<dbReference type="OrthoDB" id="9182752at2"/>
<protein>
    <submittedName>
        <fullName evidence="2">Uncharacterized protein</fullName>
    </submittedName>
</protein>
<accession>A0A3A1YXE5</accession>
<dbReference type="AlphaFoldDB" id="A0A3A1YXE5"/>
<feature type="compositionally biased region" description="Pro residues" evidence="1">
    <location>
        <begin position="147"/>
        <end position="157"/>
    </location>
</feature>
<gene>
    <name evidence="2" type="ORF">CJP73_05860</name>
</gene>
<dbReference type="Proteomes" id="UP000266206">
    <property type="component" value="Unassembled WGS sequence"/>
</dbReference>
<name>A0A3A1YXE5_9BURK</name>
<sequence>MSWRIMFAILLVLAGASAWGGLRLGEWLVAHGPTAAAAPGRPELAPVEVLDADGRPFSQQPPQPLVNGQLAIPQGVEPVPWQIADKAAGETLASEVIAVSTNPITMVEAEQIAAIEQGRLSGIGDVGDLMSNLGTQNGNMPLQPVEMPDPPPPPPETPMNNTGTGQANWRAQLQDELQQCNLESFFDRPSCTWAARNKYCTPNNAWGQIDDCPSRNF</sequence>
<feature type="region of interest" description="Disordered" evidence="1">
    <location>
        <begin position="146"/>
        <end position="165"/>
    </location>
</feature>
<reference evidence="2 3" key="1">
    <citation type="submission" date="2017-08" db="EMBL/GenBank/DDBJ databases">
        <title>Pusillimonas indicus sp. nov., a member of the family Alcaligenaceae isolated from surface seawater.</title>
        <authorList>
            <person name="Li J."/>
        </authorList>
    </citation>
    <scope>NUCLEOTIDE SEQUENCE [LARGE SCALE GENOMIC DNA]</scope>
    <source>
        <strain evidence="2 3">L52-1-41</strain>
    </source>
</reference>
<organism evidence="2 3">
    <name type="scientific">Neopusillimonas maritima</name>
    <dbReference type="NCBI Taxonomy" id="2026239"/>
    <lineage>
        <taxon>Bacteria</taxon>
        <taxon>Pseudomonadati</taxon>
        <taxon>Pseudomonadota</taxon>
        <taxon>Betaproteobacteria</taxon>
        <taxon>Burkholderiales</taxon>
        <taxon>Alcaligenaceae</taxon>
        <taxon>Neopusillimonas</taxon>
    </lineage>
</organism>
<evidence type="ECO:0000256" key="1">
    <source>
        <dbReference type="SAM" id="MobiDB-lite"/>
    </source>
</evidence>
<dbReference type="EMBL" id="NQYH01000003">
    <property type="protein sequence ID" value="RIY41500.1"/>
    <property type="molecule type" value="Genomic_DNA"/>
</dbReference>
<comment type="caution">
    <text evidence="2">The sequence shown here is derived from an EMBL/GenBank/DDBJ whole genome shotgun (WGS) entry which is preliminary data.</text>
</comment>
<proteinExistence type="predicted"/>